<accession>A0AAU6W245</accession>
<organism evidence="2">
    <name type="scientific">Pseudomonas phage Touem01</name>
    <dbReference type="NCBI Taxonomy" id="3138548"/>
    <lineage>
        <taxon>Viruses</taxon>
    </lineage>
</organism>
<feature type="region of interest" description="Disordered" evidence="1">
    <location>
        <begin position="358"/>
        <end position="400"/>
    </location>
</feature>
<sequence length="956" mass="104817">MNDHAAIDQFLAAMREQDIVPGDNLNFDGTLERFFVEGDRKGSRNGWCILHIDANPAGQFGCNKRYGDHKFSWRAERDTKPMSSADRKAQQAEWDRKKAEKAIAERKRHADAAARAQSIWAESQPATDDHPYLVRKGVKAHGLRLGKWEFVNEDNGEIFTLTDKALLVPICDKTRSIHSLQGIFPGKILGKGAGARDKDYLKNGAKIGLFHAIGRPQMVDDCPVFIICEGYATGATIHEATGHLVLVTFDTSNLLPVADAIRESKPDAIIVMAADNDQGTTKPVENPGIHFATRAASSVSGLIAIPPFAWEDGEQDAEGKWTGPTDFNDWAALHGKESVATIFEQVITANAVAREEPQHAPEVMPWEDGPPSHHEDVPLPEGAEAAGEPVGTKPPAKPPTQTLEVVGEHDDDELTNNGYFTIIGYDQDDYFFFQHEKRQVLSRKAGQFSETGLQELAPVNWWEFNFPAEKGFSRKQALEFIFRTANRRGIYDPSKVRGRGAWTDKGRAIYHHGDYLTVDGVQTSLTKIKSGYVYPMGRSMPSVPDAPMSDEEGAHLVHVASLVRWSTKGSAALMAGWVILAPICGALNWRPHIWLTGAAGSGKSTVQGKYCAALVRDIGHYYSGDSSEAGIRQDLKADALPVLIDEAESNNEKDKQRVESVIGLIRKTSTESQMKTAKGTVSGNSQHYQIRSMFCLASINVNLPTKADIDRLTKLVIKAPKDAGADNWPLLEAELNKIDEDTGISSRLLARALNMMPVILETVKVFRKAAAKHFGNQRDGDQYGTLLAGCWCLKHSMVPSELDAMVMIDDYDWSEHTEDADQDESAKSVEALLSAKIRMGGGAPDMTVFDLVRDSTTSFNSGKVEISEAVRILRQHGIIVDATAGKLMFGTSVSNLKALIEKMSAITDLRGQLLRVPGAERIDKTQSFNGVKSKCVAIPLIPILGEAKDADDGKPF</sequence>
<protein>
    <submittedName>
        <fullName evidence="2">DNA primase/helicase</fullName>
    </submittedName>
</protein>
<evidence type="ECO:0000256" key="1">
    <source>
        <dbReference type="SAM" id="MobiDB-lite"/>
    </source>
</evidence>
<dbReference type="InterPro" id="IPR034154">
    <property type="entry name" value="TOPRIM_DnaG/twinkle"/>
</dbReference>
<dbReference type="CDD" id="cd01029">
    <property type="entry name" value="TOPRIM_primases"/>
    <property type="match status" value="1"/>
</dbReference>
<reference evidence="2" key="1">
    <citation type="journal article" date="2024" name="J. Gen. Virol.">
        <title>Novel phages of Pseudomonas syringae unveil numerous potential auxiliary metabolic genes.</title>
        <authorList>
            <person name="Feltin C."/>
            <person name="Garneau J.R."/>
            <person name="Morris C.E."/>
            <person name="Berard A."/>
            <person name="Torres-Barcelo C."/>
        </authorList>
    </citation>
    <scope>NUCLEOTIDE SEQUENCE</scope>
</reference>
<name>A0AAU6W245_9VIRU</name>
<proteinExistence type="predicted"/>
<dbReference type="EMBL" id="PP179325">
    <property type="protein sequence ID" value="XAI70628.1"/>
    <property type="molecule type" value="Genomic_DNA"/>
</dbReference>
<gene>
    <name evidence="2" type="ORF">Touem01_00099</name>
</gene>
<evidence type="ECO:0000313" key="2">
    <source>
        <dbReference type="EMBL" id="XAI70628.1"/>
    </source>
</evidence>